<dbReference type="Proteomes" id="UP000327493">
    <property type="component" value="Chromosome 13"/>
</dbReference>
<evidence type="ECO:0000313" key="3">
    <source>
        <dbReference type="Proteomes" id="UP000327493"/>
    </source>
</evidence>
<keyword evidence="3" id="KW-1185">Reference proteome</keyword>
<evidence type="ECO:0000313" key="2">
    <source>
        <dbReference type="EMBL" id="KAA8586468.1"/>
    </source>
</evidence>
<gene>
    <name evidence="2" type="ORF">FQN60_000304</name>
</gene>
<dbReference type="AlphaFoldDB" id="A0A5J5CVJ0"/>
<keyword evidence="1" id="KW-0472">Membrane</keyword>
<sequence>MVPSRKQWESMSQRTPGNDFSDVGIIIEGWWFFKIWIMWLLQQPCCLDFVTL</sequence>
<comment type="caution">
    <text evidence="2">The sequence shown here is derived from an EMBL/GenBank/DDBJ whole genome shotgun (WGS) entry which is preliminary data.</text>
</comment>
<evidence type="ECO:0000256" key="1">
    <source>
        <dbReference type="SAM" id="Phobius"/>
    </source>
</evidence>
<keyword evidence="1" id="KW-0812">Transmembrane</keyword>
<protein>
    <submittedName>
        <fullName evidence="2">Uncharacterized protein</fullName>
    </submittedName>
</protein>
<keyword evidence="1" id="KW-1133">Transmembrane helix</keyword>
<reference evidence="2 3" key="1">
    <citation type="submission" date="2019-08" db="EMBL/GenBank/DDBJ databases">
        <title>A chromosome-level genome assembly, high-density linkage maps, and genome scans reveal the genomic architecture of hybrid incompatibilities underlying speciation via character displacement in darters (Percidae: Etheostominae).</title>
        <authorList>
            <person name="Moran R.L."/>
            <person name="Catchen J.M."/>
            <person name="Fuller R.C."/>
        </authorList>
    </citation>
    <scope>NUCLEOTIDE SEQUENCE [LARGE SCALE GENOMIC DNA]</scope>
    <source>
        <strain evidence="2">EspeVRDwgs_2016</strain>
        <tissue evidence="2">Muscle</tissue>
    </source>
</reference>
<organism evidence="2 3">
    <name type="scientific">Etheostoma spectabile</name>
    <name type="common">orangethroat darter</name>
    <dbReference type="NCBI Taxonomy" id="54343"/>
    <lineage>
        <taxon>Eukaryota</taxon>
        <taxon>Metazoa</taxon>
        <taxon>Chordata</taxon>
        <taxon>Craniata</taxon>
        <taxon>Vertebrata</taxon>
        <taxon>Euteleostomi</taxon>
        <taxon>Actinopterygii</taxon>
        <taxon>Neopterygii</taxon>
        <taxon>Teleostei</taxon>
        <taxon>Neoteleostei</taxon>
        <taxon>Acanthomorphata</taxon>
        <taxon>Eupercaria</taxon>
        <taxon>Perciformes</taxon>
        <taxon>Percoidei</taxon>
        <taxon>Percidae</taxon>
        <taxon>Etheostomatinae</taxon>
        <taxon>Etheostoma</taxon>
    </lineage>
</organism>
<accession>A0A5J5CVJ0</accession>
<proteinExistence type="predicted"/>
<name>A0A5J5CVJ0_9PERO</name>
<feature type="transmembrane region" description="Helical" evidence="1">
    <location>
        <begin position="20"/>
        <end position="41"/>
    </location>
</feature>
<dbReference type="EMBL" id="VOFY01000013">
    <property type="protein sequence ID" value="KAA8586468.1"/>
    <property type="molecule type" value="Genomic_DNA"/>
</dbReference>